<dbReference type="InterPro" id="IPR043129">
    <property type="entry name" value="ATPase_NBD"/>
</dbReference>
<dbReference type="RefSeq" id="WP_089762348.1">
    <property type="nucleotide sequence ID" value="NZ_FNGO01000042.1"/>
</dbReference>
<dbReference type="GO" id="GO:0051301">
    <property type="term" value="P:cell division"/>
    <property type="evidence" value="ECO:0007669"/>
    <property type="project" value="UniProtKB-KW"/>
</dbReference>
<reference evidence="2 3" key="1">
    <citation type="submission" date="2016-10" db="EMBL/GenBank/DDBJ databases">
        <authorList>
            <person name="de Groot N.N."/>
        </authorList>
    </citation>
    <scope>NUCLEOTIDE SEQUENCE [LARGE SCALE GENOMIC DNA]</scope>
    <source>
        <strain evidence="2 3">SLAS-1</strain>
    </source>
</reference>
<dbReference type="Pfam" id="PF14450">
    <property type="entry name" value="FtsA"/>
    <property type="match status" value="1"/>
</dbReference>
<gene>
    <name evidence="2" type="ORF">SAMN04488692_1427</name>
</gene>
<dbReference type="InterPro" id="IPR050696">
    <property type="entry name" value="FtsA/MreB"/>
</dbReference>
<dbReference type="SUPFAM" id="SSF53067">
    <property type="entry name" value="Actin-like ATPase domain"/>
    <property type="match status" value="2"/>
</dbReference>
<dbReference type="AlphaFoldDB" id="A0A1G9TMZ7"/>
<dbReference type="SMART" id="SM00842">
    <property type="entry name" value="FtsA"/>
    <property type="match status" value="1"/>
</dbReference>
<evidence type="ECO:0000259" key="1">
    <source>
        <dbReference type="SMART" id="SM00842"/>
    </source>
</evidence>
<keyword evidence="2" id="KW-0132">Cell division</keyword>
<dbReference type="CDD" id="cd24004">
    <property type="entry name" value="ASKHA_NBD_PilM-like"/>
    <property type="match status" value="1"/>
</dbReference>
<dbReference type="EMBL" id="FNGO01000042">
    <property type="protein sequence ID" value="SDM48495.1"/>
    <property type="molecule type" value="Genomic_DNA"/>
</dbReference>
<dbReference type="InterPro" id="IPR003494">
    <property type="entry name" value="SHS2_FtsA"/>
</dbReference>
<proteinExistence type="predicted"/>
<evidence type="ECO:0000313" key="3">
    <source>
        <dbReference type="Proteomes" id="UP000199476"/>
    </source>
</evidence>
<evidence type="ECO:0000313" key="2">
    <source>
        <dbReference type="EMBL" id="SDM48495.1"/>
    </source>
</evidence>
<name>A0A1G9TMZ7_9FIRM</name>
<keyword evidence="2" id="KW-0131">Cell cycle</keyword>
<feature type="domain" description="SHS2" evidence="1">
    <location>
        <begin position="8"/>
        <end position="207"/>
    </location>
</feature>
<dbReference type="Gene3D" id="3.30.420.40">
    <property type="match status" value="2"/>
</dbReference>
<protein>
    <submittedName>
        <fullName evidence="2">Cell division protein FtsA</fullName>
    </submittedName>
</protein>
<dbReference type="OrthoDB" id="9768127at2"/>
<keyword evidence="3" id="KW-1185">Reference proteome</keyword>
<accession>A0A1G9TMZ7</accession>
<dbReference type="Proteomes" id="UP000199476">
    <property type="component" value="Unassembled WGS sequence"/>
</dbReference>
<dbReference type="STRING" id="321763.SAMN04488692_1427"/>
<dbReference type="PANTHER" id="PTHR32432">
    <property type="entry name" value="CELL DIVISION PROTEIN FTSA-RELATED"/>
    <property type="match status" value="1"/>
</dbReference>
<organism evidence="2 3">
    <name type="scientific">Halarsenatibacter silvermanii</name>
    <dbReference type="NCBI Taxonomy" id="321763"/>
    <lineage>
        <taxon>Bacteria</taxon>
        <taxon>Bacillati</taxon>
        <taxon>Bacillota</taxon>
        <taxon>Clostridia</taxon>
        <taxon>Halanaerobiales</taxon>
        <taxon>Halarsenatibacteraceae</taxon>
        <taxon>Halarsenatibacter</taxon>
    </lineage>
</organism>
<sequence>MSEHNGEIFALDIGTRTLVGTVLEEAEEGYRVRESEVIPHQQRTMFDGQIHDISQVTSELERLVGKVENSLGREIESAAVAAAGRSLETAACTREIEYSAKRKLTEADVSSLEYSAVEKAREKLRENGDKSEAEMEYHFVGYTVKEYRVDGIFVTELLHQQASRAEVDIIATFLPRIVVDSLLSVIDNLDLDISALTLEPIAAAEAVVPRNMYNFNLALVDIGAGTADIAITEGGAMKAYGMVPIAGDEVTEAIADEFLLDYHSAEEIKCQLEAGESFQVKDALGNNIEVDCEKIKEIAEQRAEEMALMIGEEIARLNSGTPRAVICIGGGSLTPGFTRTLADYLDLDSSRVGIREADDLESVEGEIEGLAGAQMITPLGIGVYAARRREASVFSRVRVNAEEVTLFSIQQPRVEDALLQASVDLDSISPRPGHGLTYTLNGELQSIPGEMGSPGRVELNGEEVDMEAEVSADDEIEFVPGERGQDAAARVGEVLADDPDKKVEVILDGEKKELEPVLKVDDRPAGPEKMLEDGDEIEFRPLKTAADVMEMLPEVPEKKFGSKTLEITVNGRELILPGDELLVYKNGSPVGRQAELEDGDRLKIDSSGPIETIKDLAENNFLPGDSLEVSLNGKELEIPPLPETISVNGSEVSDDYQLESGDEVEISFRGMTAGGLLEYINYGLSDRMKEEASVYIDGEKRSFSAELSEGDEITLKF</sequence>
<dbReference type="PANTHER" id="PTHR32432:SF3">
    <property type="entry name" value="ETHANOLAMINE UTILIZATION PROTEIN EUTJ"/>
    <property type="match status" value="1"/>
</dbReference>